<dbReference type="KEGG" id="gfs:119642274"/>
<evidence type="ECO:0000313" key="2">
    <source>
        <dbReference type="Proteomes" id="UP000092443"/>
    </source>
</evidence>
<name>A0A9C5Z8W5_9MUSC</name>
<dbReference type="SUPFAM" id="SSF53335">
    <property type="entry name" value="S-adenosyl-L-methionine-dependent methyltransferases"/>
    <property type="match status" value="1"/>
</dbReference>
<organism evidence="2 3">
    <name type="scientific">Glossina fuscipes</name>
    <dbReference type="NCBI Taxonomy" id="7396"/>
    <lineage>
        <taxon>Eukaryota</taxon>
        <taxon>Metazoa</taxon>
        <taxon>Ecdysozoa</taxon>
        <taxon>Arthropoda</taxon>
        <taxon>Hexapoda</taxon>
        <taxon>Insecta</taxon>
        <taxon>Pterygota</taxon>
        <taxon>Neoptera</taxon>
        <taxon>Endopterygota</taxon>
        <taxon>Diptera</taxon>
        <taxon>Brachycera</taxon>
        <taxon>Muscomorpha</taxon>
        <taxon>Hippoboscoidea</taxon>
        <taxon>Glossinidae</taxon>
        <taxon>Glossina</taxon>
    </lineage>
</organism>
<protein>
    <submittedName>
        <fullName evidence="3">Protein RRNAD1-like</fullName>
    </submittedName>
</protein>
<dbReference type="PANTHER" id="PTHR12496:SF0">
    <property type="entry name" value="METHYLTRANSFERASE DOMAIN-CONTAINING PROTEIN"/>
    <property type="match status" value="1"/>
</dbReference>
<dbReference type="Pfam" id="PF13679">
    <property type="entry name" value="Methyltransf_32"/>
    <property type="match status" value="1"/>
</dbReference>
<evidence type="ECO:0000259" key="1">
    <source>
        <dbReference type="Pfam" id="PF13679"/>
    </source>
</evidence>
<dbReference type="InterPro" id="IPR052220">
    <property type="entry name" value="METTL25"/>
</dbReference>
<feature type="domain" description="Methyltransferase" evidence="1">
    <location>
        <begin position="116"/>
        <end position="275"/>
    </location>
</feature>
<dbReference type="AlphaFoldDB" id="A0A9C5Z8W5"/>
<reference evidence="3" key="1">
    <citation type="submission" date="2025-08" db="UniProtKB">
        <authorList>
            <consortium name="RefSeq"/>
        </authorList>
    </citation>
    <scope>IDENTIFICATION</scope>
    <source>
        <tissue evidence="3">Whole body pupa</tissue>
    </source>
</reference>
<evidence type="ECO:0000313" key="3">
    <source>
        <dbReference type="RefSeq" id="XP_037897300.1"/>
    </source>
</evidence>
<proteinExistence type="predicted"/>
<gene>
    <name evidence="3" type="primary">LOC119642274</name>
</gene>
<dbReference type="Proteomes" id="UP000092443">
    <property type="component" value="Unplaced"/>
</dbReference>
<dbReference type="RefSeq" id="XP_037897300.1">
    <property type="nucleotide sequence ID" value="XM_038041372.1"/>
</dbReference>
<accession>A0A9C5Z8W5</accession>
<dbReference type="PANTHER" id="PTHR12496">
    <property type="entry name" value="CGI-41 METHYLTRANSFERASE"/>
    <property type="match status" value="1"/>
</dbReference>
<sequence>MALPEAFTASFDYFREALSFLEKYAWIYQNANTCFLKAGTLEQMPQTFRNYFMQIDNNELNTFPLIHQSFNALTIPDLLEFREKVARLTPLQACREVEVEGEMNSSLTRARKLKSKKQHEIIKLTRKINENLNKEGIAAERYILVDFGAGLGYLGEMLYELNHNYRILGLETNSYRIRKATQRFEETKKISESRSSIIYTQHYITEESSAFIENAIMENFKYNYATAEKLKASTRLAIIGLHACADLTITSMKLFFKMPQVDHLIIMPCCYHKLEMCNTTFKFRNFPLSEAFKDALHNAQSHTVDNNYVRYLNRPFLRLACQQTSKRWSKCSSEYHRLHGIEMFLRALAEAIIDESETIHKFKSRKPLDLSLLKDFKEFRQLYELREKTTNVTLRWRVEHEKRYKAFLRKYENCDGSKLAEGLICLQTTMQKMCENLVLYDRLYYMQELGQNLQMRIQVHYEKLLDEELSPRCHVLIAKKLQ</sequence>
<dbReference type="InterPro" id="IPR029063">
    <property type="entry name" value="SAM-dependent_MTases_sf"/>
</dbReference>
<dbReference type="InterPro" id="IPR025714">
    <property type="entry name" value="Methyltranfer_dom"/>
</dbReference>
<dbReference type="GeneID" id="119642274"/>
<keyword evidence="2" id="KW-1185">Reference proteome</keyword>